<dbReference type="InterPro" id="IPR049975">
    <property type="entry name" value="SAV_915-like_dom"/>
</dbReference>
<protein>
    <submittedName>
        <fullName evidence="1">Uncharacterized protein</fullName>
    </submittedName>
</protein>
<organism evidence="1 2">
    <name type="scientific">Schaalia meyeri</name>
    <dbReference type="NCBI Taxonomy" id="52773"/>
    <lineage>
        <taxon>Bacteria</taxon>
        <taxon>Bacillati</taxon>
        <taxon>Actinomycetota</taxon>
        <taxon>Actinomycetes</taxon>
        <taxon>Actinomycetales</taxon>
        <taxon>Actinomycetaceae</taxon>
        <taxon>Schaalia</taxon>
    </lineage>
</organism>
<dbReference type="KEGG" id="amy:ADJ76_08000"/>
<dbReference type="Proteomes" id="UP000595220">
    <property type="component" value="Chromosome"/>
</dbReference>
<dbReference type="NCBIfam" id="NF042914">
    <property type="entry name" value="SAV915_dom"/>
    <property type="match status" value="1"/>
</dbReference>
<evidence type="ECO:0000313" key="1">
    <source>
        <dbReference type="EMBL" id="QQC43599.1"/>
    </source>
</evidence>
<dbReference type="AlphaFoldDB" id="A0AAQ0BVP8"/>
<name>A0AAQ0BVP8_9ACTO</name>
<sequence length="98" mass="11472">MDTMSRNTHPEVAPPVLYVPIDERVDGEIGFSLAHMFDQTRVLLTYTSLDRLLDGMGDTQRWALIETKRLPELKEQIGFDKLEVDRFIEPQARERRQQ</sequence>
<keyword evidence="2" id="KW-1185">Reference proteome</keyword>
<proteinExistence type="predicted"/>
<dbReference type="EMBL" id="CP066065">
    <property type="protein sequence ID" value="QQC43599.1"/>
    <property type="molecule type" value="Genomic_DNA"/>
</dbReference>
<accession>A0AAQ0BVP8</accession>
<evidence type="ECO:0000313" key="2">
    <source>
        <dbReference type="Proteomes" id="UP000595220"/>
    </source>
</evidence>
<reference evidence="1 2" key="1">
    <citation type="submission" date="2020-12" db="EMBL/GenBank/DDBJ databases">
        <title>FDA dAtabase for Regulatory Grade micrObial Sequences (FDA-ARGOS): Supporting development and validation of Infectious Disease Dx tests.</title>
        <authorList>
            <person name="Sproer C."/>
            <person name="Gronow S."/>
            <person name="Severitt S."/>
            <person name="Schroder I."/>
            <person name="Tallon L."/>
            <person name="Sadzewicz L."/>
            <person name="Zhao X."/>
            <person name="Boylan J."/>
            <person name="Ott S."/>
            <person name="Bowen H."/>
            <person name="Vavikolanu K."/>
            <person name="Mehta A."/>
            <person name="Aluvathingal J."/>
            <person name="Nadendla S."/>
            <person name="Lowell S."/>
            <person name="Myers T."/>
            <person name="Yan Y."/>
            <person name="Sichtig H."/>
        </authorList>
    </citation>
    <scope>NUCLEOTIDE SEQUENCE [LARGE SCALE GENOMIC DNA]</scope>
    <source>
        <strain evidence="1 2">FDAARGOS_985</strain>
    </source>
</reference>
<dbReference type="RefSeq" id="WP_050695552.1">
    <property type="nucleotide sequence ID" value="NZ_CP012072.1"/>
</dbReference>
<gene>
    <name evidence="1" type="ORF">I6H42_07390</name>
</gene>